<dbReference type="AlphaFoldDB" id="A0A1F6CTD5"/>
<dbReference type="GO" id="GO:0004540">
    <property type="term" value="F:RNA nuclease activity"/>
    <property type="evidence" value="ECO:0007669"/>
    <property type="project" value="InterPro"/>
</dbReference>
<dbReference type="EMBL" id="MFKT01000029">
    <property type="protein sequence ID" value="OGG52439.1"/>
    <property type="molecule type" value="Genomic_DNA"/>
</dbReference>
<dbReference type="InterPro" id="IPR047140">
    <property type="entry name" value="LabA"/>
</dbReference>
<evidence type="ECO:0000313" key="4">
    <source>
        <dbReference type="Proteomes" id="UP000176863"/>
    </source>
</evidence>
<feature type="domain" description="NYN" evidence="2">
    <location>
        <begin position="10"/>
        <end position="159"/>
    </location>
</feature>
<organism evidence="3 4">
    <name type="scientific">Candidatus Kaiserbacteria bacterium RIFCSPHIGHO2_01_FULL_53_29</name>
    <dbReference type="NCBI Taxonomy" id="1798480"/>
    <lineage>
        <taxon>Bacteria</taxon>
        <taxon>Candidatus Kaiseribacteriota</taxon>
    </lineage>
</organism>
<dbReference type="PANTHER" id="PTHR35458">
    <property type="entry name" value="SLR0755 PROTEIN"/>
    <property type="match status" value="1"/>
</dbReference>
<dbReference type="Gene3D" id="3.40.50.1010">
    <property type="entry name" value="5'-nuclease"/>
    <property type="match status" value="1"/>
</dbReference>
<name>A0A1F6CTD5_9BACT</name>
<dbReference type="STRING" id="1798480.A2851_05345"/>
<feature type="region of interest" description="Disordered" evidence="1">
    <location>
        <begin position="169"/>
        <end position="217"/>
    </location>
</feature>
<protein>
    <recommendedName>
        <fullName evidence="2">NYN domain-containing protein</fullName>
    </recommendedName>
</protein>
<dbReference type="CDD" id="cd10911">
    <property type="entry name" value="PIN_LabA"/>
    <property type="match status" value="1"/>
</dbReference>
<proteinExistence type="predicted"/>
<dbReference type="Proteomes" id="UP000176863">
    <property type="component" value="Unassembled WGS sequence"/>
</dbReference>
<dbReference type="PANTHER" id="PTHR35458:SF8">
    <property type="entry name" value="SLR0650 PROTEIN"/>
    <property type="match status" value="1"/>
</dbReference>
<evidence type="ECO:0000313" key="3">
    <source>
        <dbReference type="EMBL" id="OGG52439.1"/>
    </source>
</evidence>
<sequence>MAIIKHPEQRVGVFIDTQNLYHSAKNIYHARVNFGNVLKDSVAGRRLIRARAYMVTTESGEETAFLEALTKMGIEPKTKDLQIFYGGAKKADWDVGLAVDAITASSKLDTVILFTGDGDFIPLVEYLKIHAGCQVEVVSFGRSTSLKLKEATDHFLDLDEEPRRYLINYRGPTMRRRSTRSSGSGQASDVQVSASEDSIAPQSTEDISKIGKITGVE</sequence>
<reference evidence="3 4" key="1">
    <citation type="journal article" date="2016" name="Nat. Commun.">
        <title>Thousands of microbial genomes shed light on interconnected biogeochemical processes in an aquifer system.</title>
        <authorList>
            <person name="Anantharaman K."/>
            <person name="Brown C.T."/>
            <person name="Hug L.A."/>
            <person name="Sharon I."/>
            <person name="Castelle C.J."/>
            <person name="Probst A.J."/>
            <person name="Thomas B.C."/>
            <person name="Singh A."/>
            <person name="Wilkins M.J."/>
            <person name="Karaoz U."/>
            <person name="Brodie E.L."/>
            <person name="Williams K.H."/>
            <person name="Hubbard S.S."/>
            <person name="Banfield J.F."/>
        </authorList>
    </citation>
    <scope>NUCLEOTIDE SEQUENCE [LARGE SCALE GENOMIC DNA]</scope>
</reference>
<feature type="compositionally biased region" description="Polar residues" evidence="1">
    <location>
        <begin position="186"/>
        <end position="205"/>
    </location>
</feature>
<accession>A0A1F6CTD5</accession>
<comment type="caution">
    <text evidence="3">The sequence shown here is derived from an EMBL/GenBank/DDBJ whole genome shotgun (WGS) entry which is preliminary data.</text>
</comment>
<dbReference type="InterPro" id="IPR021139">
    <property type="entry name" value="NYN"/>
</dbReference>
<evidence type="ECO:0000259" key="2">
    <source>
        <dbReference type="Pfam" id="PF01936"/>
    </source>
</evidence>
<evidence type="ECO:0000256" key="1">
    <source>
        <dbReference type="SAM" id="MobiDB-lite"/>
    </source>
</evidence>
<dbReference type="Pfam" id="PF01936">
    <property type="entry name" value="NYN"/>
    <property type="match status" value="1"/>
</dbReference>
<gene>
    <name evidence="3" type="ORF">A2851_05345</name>
</gene>